<keyword evidence="2" id="KW-0229">DNA integration</keyword>
<dbReference type="PROSITE" id="PS51898">
    <property type="entry name" value="TYR_RECOMBINASE"/>
    <property type="match status" value="1"/>
</dbReference>
<keyword evidence="4" id="KW-0233">DNA recombination</keyword>
<feature type="domain" description="Tyr recombinase" evidence="5">
    <location>
        <begin position="186"/>
        <end position="379"/>
    </location>
</feature>
<dbReference type="PANTHER" id="PTHR30629:SF2">
    <property type="entry name" value="PROPHAGE INTEGRASE INTS-RELATED"/>
    <property type="match status" value="1"/>
</dbReference>
<name>A0A7X3SK94_9FIRM</name>
<evidence type="ECO:0000259" key="5">
    <source>
        <dbReference type="PROSITE" id="PS51898"/>
    </source>
</evidence>
<dbReference type="AlphaFoldDB" id="A0A7X3SK94"/>
<keyword evidence="7" id="KW-1185">Reference proteome</keyword>
<dbReference type="InterPro" id="IPR002104">
    <property type="entry name" value="Integrase_catalytic"/>
</dbReference>
<accession>A0A7X3SK94</accession>
<dbReference type="InterPro" id="IPR013762">
    <property type="entry name" value="Integrase-like_cat_sf"/>
</dbReference>
<organism evidence="6 7">
    <name type="scientific">Sporofaciens musculi</name>
    <dbReference type="NCBI Taxonomy" id="2681861"/>
    <lineage>
        <taxon>Bacteria</taxon>
        <taxon>Bacillati</taxon>
        <taxon>Bacillota</taxon>
        <taxon>Clostridia</taxon>
        <taxon>Lachnospirales</taxon>
        <taxon>Lachnospiraceae</taxon>
        <taxon>Sporofaciens</taxon>
    </lineage>
</organism>
<dbReference type="InterPro" id="IPR011010">
    <property type="entry name" value="DNA_brk_join_enz"/>
</dbReference>
<evidence type="ECO:0000313" key="6">
    <source>
        <dbReference type="EMBL" id="MXP77155.1"/>
    </source>
</evidence>
<dbReference type="Pfam" id="PF00589">
    <property type="entry name" value="Phage_integrase"/>
    <property type="match status" value="1"/>
</dbReference>
<sequence length="395" mass="47139">MIDLSYVQEKIEMAKRKELLEKHPYKIGQGKDGKWRTYIPDKESGRKMIKRNTQKAVEDVVISFWKAEMENPAVKDVFKEWIDRKLETGEIKEPTYERYKIDFERYFQIFGERKIKSVTEDEIEDFIIDCITQFNLTQKGYSNLRTIIYGIFKRARKKKYVQFGITEVINNMDISRKIFKSSRKADREEVFDDEEFEKLEKCLMEKLDLTNLGLLLMLFTGIRVGELAVLKWEDYDGSSIQIQRTETRFKDDTDKYVYEIKESPKTEAGIREVVLPPQCKWIVRKIRYMNPFGEYMFEKDGNRTKTYSFRKRLYHICDQIGIPRRSPHKIRKTYASILLDNHVSEKVIIDLMGHTDIKCTNKYYGRNRKTNEKKAEILNSIPEFQINMQNNRTCV</sequence>
<keyword evidence="3" id="KW-0238">DNA-binding</keyword>
<dbReference type="CDD" id="cd01189">
    <property type="entry name" value="INT_ICEBs1_C_like"/>
    <property type="match status" value="1"/>
</dbReference>
<gene>
    <name evidence="6" type="ORF">GN277_17780</name>
</gene>
<protein>
    <submittedName>
        <fullName evidence="6">Tyrosine-type recombinase/integrase</fullName>
    </submittedName>
</protein>
<dbReference type="EMBL" id="WUQX01000001">
    <property type="protein sequence ID" value="MXP77155.1"/>
    <property type="molecule type" value="Genomic_DNA"/>
</dbReference>
<evidence type="ECO:0000256" key="2">
    <source>
        <dbReference type="ARBA" id="ARBA00022908"/>
    </source>
</evidence>
<dbReference type="PANTHER" id="PTHR30629">
    <property type="entry name" value="PROPHAGE INTEGRASE"/>
    <property type="match status" value="1"/>
</dbReference>
<proteinExistence type="inferred from homology"/>
<dbReference type="SUPFAM" id="SSF56349">
    <property type="entry name" value="DNA breaking-rejoining enzymes"/>
    <property type="match status" value="1"/>
</dbReference>
<evidence type="ECO:0000256" key="4">
    <source>
        <dbReference type="ARBA" id="ARBA00023172"/>
    </source>
</evidence>
<evidence type="ECO:0000256" key="3">
    <source>
        <dbReference type="ARBA" id="ARBA00023125"/>
    </source>
</evidence>
<dbReference type="InterPro" id="IPR050808">
    <property type="entry name" value="Phage_Integrase"/>
</dbReference>
<dbReference type="GO" id="GO:0003677">
    <property type="term" value="F:DNA binding"/>
    <property type="evidence" value="ECO:0007669"/>
    <property type="project" value="UniProtKB-KW"/>
</dbReference>
<reference evidence="6 7" key="1">
    <citation type="submission" date="2019-12" db="EMBL/GenBank/DDBJ databases">
        <title>Sporaefaciens musculi gen. nov., sp. nov., a novel bacterium isolated from the caecum of an obese mouse.</title>
        <authorList>
            <person name="Rasmussen T.S."/>
            <person name="Streidl T."/>
            <person name="Hitch T.C.A."/>
            <person name="Wortmann E."/>
            <person name="Deptula P."/>
            <person name="Hansen M."/>
            <person name="Nielsen D.S."/>
            <person name="Clavel T."/>
            <person name="Vogensen F.K."/>
        </authorList>
    </citation>
    <scope>NUCLEOTIDE SEQUENCE [LARGE SCALE GENOMIC DNA]</scope>
    <source>
        <strain evidence="6 7">WCA-9-b2</strain>
    </source>
</reference>
<dbReference type="GO" id="GO:0015074">
    <property type="term" value="P:DNA integration"/>
    <property type="evidence" value="ECO:0007669"/>
    <property type="project" value="UniProtKB-KW"/>
</dbReference>
<dbReference type="Gene3D" id="1.10.150.130">
    <property type="match status" value="1"/>
</dbReference>
<dbReference type="InterPro" id="IPR010998">
    <property type="entry name" value="Integrase_recombinase_N"/>
</dbReference>
<comment type="caution">
    <text evidence="6">The sequence shown here is derived from an EMBL/GenBank/DDBJ whole genome shotgun (WGS) entry which is preliminary data.</text>
</comment>
<evidence type="ECO:0000313" key="7">
    <source>
        <dbReference type="Proteomes" id="UP000460412"/>
    </source>
</evidence>
<comment type="similarity">
    <text evidence="1">Belongs to the 'phage' integrase family.</text>
</comment>
<dbReference type="Gene3D" id="1.10.443.10">
    <property type="entry name" value="Intergrase catalytic core"/>
    <property type="match status" value="1"/>
</dbReference>
<evidence type="ECO:0000256" key="1">
    <source>
        <dbReference type="ARBA" id="ARBA00008857"/>
    </source>
</evidence>
<dbReference type="Proteomes" id="UP000460412">
    <property type="component" value="Unassembled WGS sequence"/>
</dbReference>
<dbReference type="GO" id="GO:0006310">
    <property type="term" value="P:DNA recombination"/>
    <property type="evidence" value="ECO:0007669"/>
    <property type="project" value="UniProtKB-KW"/>
</dbReference>